<organism evidence="1 2">
    <name type="scientific">Paracoccus nototheniae</name>
    <dbReference type="NCBI Taxonomy" id="2489002"/>
    <lineage>
        <taxon>Bacteria</taxon>
        <taxon>Pseudomonadati</taxon>
        <taxon>Pseudomonadota</taxon>
        <taxon>Alphaproteobacteria</taxon>
        <taxon>Rhodobacterales</taxon>
        <taxon>Paracoccaceae</taxon>
        <taxon>Paracoccus</taxon>
    </lineage>
</organism>
<proteinExistence type="predicted"/>
<evidence type="ECO:0000313" key="1">
    <source>
        <dbReference type="EMBL" id="MFD1481735.1"/>
    </source>
</evidence>
<protein>
    <recommendedName>
        <fullName evidence="3">DNA topology modulation protein FlaR</fullName>
    </recommendedName>
</protein>
<accession>A0ABW4E029</accession>
<name>A0ABW4E029_9RHOB</name>
<dbReference type="Gene3D" id="3.40.50.300">
    <property type="entry name" value="P-loop containing nucleotide triphosphate hydrolases"/>
    <property type="match status" value="1"/>
</dbReference>
<evidence type="ECO:0008006" key="3">
    <source>
        <dbReference type="Google" id="ProtNLM"/>
    </source>
</evidence>
<evidence type="ECO:0000313" key="2">
    <source>
        <dbReference type="Proteomes" id="UP001597302"/>
    </source>
</evidence>
<dbReference type="RefSeq" id="WP_131574508.1">
    <property type="nucleotide sequence ID" value="NZ_CBCSAJ010000024.1"/>
</dbReference>
<reference evidence="2" key="1">
    <citation type="journal article" date="2019" name="Int. J. Syst. Evol. Microbiol.">
        <title>The Global Catalogue of Microorganisms (GCM) 10K type strain sequencing project: providing services to taxonomists for standard genome sequencing and annotation.</title>
        <authorList>
            <consortium name="The Broad Institute Genomics Platform"/>
            <consortium name="The Broad Institute Genome Sequencing Center for Infectious Disease"/>
            <person name="Wu L."/>
            <person name="Ma J."/>
        </authorList>
    </citation>
    <scope>NUCLEOTIDE SEQUENCE [LARGE SCALE GENOMIC DNA]</scope>
    <source>
        <strain evidence="2">CCM 8875</strain>
    </source>
</reference>
<keyword evidence="2" id="KW-1185">Reference proteome</keyword>
<comment type="caution">
    <text evidence="1">The sequence shown here is derived from an EMBL/GenBank/DDBJ whole genome shotgun (WGS) entry which is preliminary data.</text>
</comment>
<gene>
    <name evidence="1" type="ORF">ACFQ5P_10550</name>
</gene>
<dbReference type="EMBL" id="JBHTOQ010000022">
    <property type="protein sequence ID" value="MFD1481735.1"/>
    <property type="molecule type" value="Genomic_DNA"/>
</dbReference>
<dbReference type="Proteomes" id="UP001597302">
    <property type="component" value="Unassembled WGS sequence"/>
</dbReference>
<sequence>MTVVKRVMVVGGSGAGKTWLALQLARRFGLPVHHVDQLSWQPGFIHRTAEELDGLTRDIHARDAWVLEGGHYETARERASRAQLLIWVDPGRTTQMARVAWRSLRHHGKVRPGMGEGCCEWFGTRTIEAMTYASTSRDFHRDRAQEVTAAAPASLGVLHLRSALHTYRFLWHCRALGAGPGFAIDHLPLHPPLWRRGAALMTMLIPALSLVCGAEVGIHPRTGL</sequence>
<dbReference type="InterPro" id="IPR052922">
    <property type="entry name" value="Cytidylate_Kinase-2"/>
</dbReference>
<dbReference type="InterPro" id="IPR027417">
    <property type="entry name" value="P-loop_NTPase"/>
</dbReference>
<dbReference type="SUPFAM" id="SSF52540">
    <property type="entry name" value="P-loop containing nucleoside triphosphate hydrolases"/>
    <property type="match status" value="1"/>
</dbReference>
<dbReference type="PANTHER" id="PTHR37816">
    <property type="entry name" value="YALI0E33011P"/>
    <property type="match status" value="1"/>
</dbReference>
<dbReference type="PANTHER" id="PTHR37816:SF1">
    <property type="entry name" value="TOXIN"/>
    <property type="match status" value="1"/>
</dbReference>